<dbReference type="SUPFAM" id="SSF46785">
    <property type="entry name" value="Winged helix' DNA-binding domain"/>
    <property type="match status" value="2"/>
</dbReference>
<dbReference type="InterPro" id="IPR036390">
    <property type="entry name" value="WH_DNA-bd_sf"/>
</dbReference>
<dbReference type="InterPro" id="IPR036388">
    <property type="entry name" value="WH-like_DNA-bd_sf"/>
</dbReference>
<dbReference type="EMBL" id="LAZR01021817">
    <property type="protein sequence ID" value="KKL84020.1"/>
    <property type="molecule type" value="Genomic_DNA"/>
</dbReference>
<reference evidence="2" key="1">
    <citation type="journal article" date="2015" name="Nature">
        <title>Complex archaea that bridge the gap between prokaryotes and eukaryotes.</title>
        <authorList>
            <person name="Spang A."/>
            <person name="Saw J.H."/>
            <person name="Jorgensen S.L."/>
            <person name="Zaremba-Niedzwiedzka K."/>
            <person name="Martijn J."/>
            <person name="Lind A.E."/>
            <person name="van Eijk R."/>
            <person name="Schleper C."/>
            <person name="Guy L."/>
            <person name="Ettema T.J."/>
        </authorList>
    </citation>
    <scope>NUCLEOTIDE SEQUENCE</scope>
</reference>
<evidence type="ECO:0000259" key="1">
    <source>
        <dbReference type="Pfam" id="PF01022"/>
    </source>
</evidence>
<evidence type="ECO:0000313" key="2">
    <source>
        <dbReference type="EMBL" id="KKL84020.1"/>
    </source>
</evidence>
<dbReference type="Pfam" id="PF01022">
    <property type="entry name" value="HTH_5"/>
    <property type="match status" value="1"/>
</dbReference>
<sequence>MLEDWNENIPYKTKLKYYILNVLGEQEYCTWKRFLKEIIIYLHKDSLPNDLAVLLEKGYIEKKLDNHLYRYYITTEGQEYKSQIVKVLRKSVEYPSSKLNLSIDEKIIYTLQNSSFLFISNLESKKLGINNSTLYKHLRKLIDKGLIEKIRFPGFDKSIYRFTFLGRTRAFEMIKVEKNGKR</sequence>
<dbReference type="InterPro" id="IPR001845">
    <property type="entry name" value="HTH_ArsR_DNA-bd_dom"/>
</dbReference>
<accession>A0A0F9HQT3</accession>
<dbReference type="Gene3D" id="1.10.10.10">
    <property type="entry name" value="Winged helix-like DNA-binding domain superfamily/Winged helix DNA-binding domain"/>
    <property type="match status" value="1"/>
</dbReference>
<name>A0A0F9HQT3_9ZZZZ</name>
<organism evidence="2">
    <name type="scientific">marine sediment metagenome</name>
    <dbReference type="NCBI Taxonomy" id="412755"/>
    <lineage>
        <taxon>unclassified sequences</taxon>
        <taxon>metagenomes</taxon>
        <taxon>ecological metagenomes</taxon>
    </lineage>
</organism>
<feature type="domain" description="HTH arsR-type" evidence="1">
    <location>
        <begin position="106"/>
        <end position="149"/>
    </location>
</feature>
<comment type="caution">
    <text evidence="2">The sequence shown here is derived from an EMBL/GenBank/DDBJ whole genome shotgun (WGS) entry which is preliminary data.</text>
</comment>
<dbReference type="AlphaFoldDB" id="A0A0F9HQT3"/>
<dbReference type="GO" id="GO:0003700">
    <property type="term" value="F:DNA-binding transcription factor activity"/>
    <property type="evidence" value="ECO:0007669"/>
    <property type="project" value="InterPro"/>
</dbReference>
<protein>
    <recommendedName>
        <fullName evidence="1">HTH arsR-type domain-containing protein</fullName>
    </recommendedName>
</protein>
<proteinExistence type="predicted"/>
<gene>
    <name evidence="2" type="ORF">LCGC14_1968930</name>
</gene>